<protein>
    <submittedName>
        <fullName evidence="1">Uncharacterized protein</fullName>
    </submittedName>
</protein>
<dbReference type="RefSeq" id="WP_248650093.1">
    <property type="nucleotide sequence ID" value="NZ_CP096659.1"/>
</dbReference>
<evidence type="ECO:0000313" key="1">
    <source>
        <dbReference type="EMBL" id="UPV74044.1"/>
    </source>
</evidence>
<keyword evidence="2" id="KW-1185">Reference proteome</keyword>
<sequence length="181" mass="18868">MKQSTLALLAVATAFVLGTVVGSAGGLGLRVGGDTDTSDFESPGFSLSKATGSCDGIDSDSGWVHDVAVGESFAVTLEATVVHDRNRTVTANVTHVAPGNYVVDLRTVPSDRADARRKKANASAGSVPDCASTRLSLGTSLPTDYEQFTVAMNGRTIRTVEYDGTVADLHRLPNPINATDR</sequence>
<accession>A0A8U0HTQ0</accession>
<proteinExistence type="predicted"/>
<dbReference type="EMBL" id="CP096659">
    <property type="protein sequence ID" value="UPV74044.1"/>
    <property type="molecule type" value="Genomic_DNA"/>
</dbReference>
<evidence type="ECO:0000313" key="2">
    <source>
        <dbReference type="Proteomes" id="UP000830729"/>
    </source>
</evidence>
<reference evidence="1 2" key="1">
    <citation type="submission" date="2022-04" db="EMBL/GenBank/DDBJ databases">
        <title>Diverse halophilic archaea isolated from saline environments.</title>
        <authorList>
            <person name="Cui H.-L."/>
        </authorList>
    </citation>
    <scope>NUCLEOTIDE SEQUENCE [LARGE SCALE GENOMIC DNA]</scope>
    <source>
        <strain evidence="1 2">XZYJT49</strain>
    </source>
</reference>
<gene>
    <name evidence="1" type="ORF">M0R89_16080</name>
</gene>
<dbReference type="AlphaFoldDB" id="A0A8U0HTQ0"/>
<dbReference type="Proteomes" id="UP000830729">
    <property type="component" value="Chromosome"/>
</dbReference>
<dbReference type="GeneID" id="72186749"/>
<name>A0A8U0HTQ0_9EURY</name>
<organism evidence="1 2">
    <name type="scientific">Halorussus limi</name>
    <dbReference type="NCBI Taxonomy" id="2938695"/>
    <lineage>
        <taxon>Archaea</taxon>
        <taxon>Methanobacteriati</taxon>
        <taxon>Methanobacteriota</taxon>
        <taxon>Stenosarchaea group</taxon>
        <taxon>Halobacteria</taxon>
        <taxon>Halobacteriales</taxon>
        <taxon>Haladaptataceae</taxon>
        <taxon>Halorussus</taxon>
    </lineage>
</organism>
<dbReference type="KEGG" id="halx:M0R89_16080"/>